<evidence type="ECO:0000313" key="3">
    <source>
        <dbReference type="Proteomes" id="UP001589774"/>
    </source>
</evidence>
<dbReference type="Pfam" id="PF03479">
    <property type="entry name" value="PCC"/>
    <property type="match status" value="1"/>
</dbReference>
<feature type="domain" description="PPC" evidence="1">
    <location>
        <begin position="35"/>
        <end position="170"/>
    </location>
</feature>
<dbReference type="CDD" id="cd11378">
    <property type="entry name" value="DUF296"/>
    <property type="match status" value="1"/>
</dbReference>
<evidence type="ECO:0000259" key="1">
    <source>
        <dbReference type="PROSITE" id="PS51742"/>
    </source>
</evidence>
<proteinExistence type="predicted"/>
<dbReference type="Proteomes" id="UP001589774">
    <property type="component" value="Unassembled WGS sequence"/>
</dbReference>
<name>A0ABV6HSF8_9SPHI</name>
<dbReference type="PANTHER" id="PTHR34988">
    <property type="entry name" value="PROTEIN, PUTATIVE-RELATED"/>
    <property type="match status" value="1"/>
</dbReference>
<dbReference type="InterPro" id="IPR005175">
    <property type="entry name" value="PPC_dom"/>
</dbReference>
<protein>
    <submittedName>
        <fullName evidence="2">PPC domain-containing DNA-binding protein</fullName>
    </submittedName>
</protein>
<dbReference type="GO" id="GO:0003677">
    <property type="term" value="F:DNA binding"/>
    <property type="evidence" value="ECO:0007669"/>
    <property type="project" value="UniProtKB-KW"/>
</dbReference>
<dbReference type="EMBL" id="JBHLWO010000007">
    <property type="protein sequence ID" value="MFC0321816.1"/>
    <property type="molecule type" value="Genomic_DNA"/>
</dbReference>
<reference evidence="2 3" key="1">
    <citation type="submission" date="2024-09" db="EMBL/GenBank/DDBJ databases">
        <authorList>
            <person name="Sun Q."/>
            <person name="Mori K."/>
        </authorList>
    </citation>
    <scope>NUCLEOTIDE SEQUENCE [LARGE SCALE GENOMIC DNA]</scope>
    <source>
        <strain evidence="2 3">CCM 7765</strain>
    </source>
</reference>
<dbReference type="PANTHER" id="PTHR34988:SF1">
    <property type="entry name" value="DNA-BINDING PROTEIN"/>
    <property type="match status" value="1"/>
</dbReference>
<dbReference type="SUPFAM" id="SSF117856">
    <property type="entry name" value="AF0104/ALDC/Ptd012-like"/>
    <property type="match status" value="1"/>
</dbReference>
<accession>A0ABV6HSF8</accession>
<dbReference type="Gene3D" id="3.30.1330.80">
    <property type="entry name" value="Hypothetical protein, similar to alpha- acetolactate decarboxylase, domain 2"/>
    <property type="match status" value="1"/>
</dbReference>
<gene>
    <name evidence="2" type="ORF">ACFFI0_26115</name>
</gene>
<comment type="caution">
    <text evidence="2">The sequence shown here is derived from an EMBL/GenBank/DDBJ whole genome shotgun (WGS) entry which is preliminary data.</text>
</comment>
<evidence type="ECO:0000313" key="2">
    <source>
        <dbReference type="EMBL" id="MFC0321816.1"/>
    </source>
</evidence>
<keyword evidence="2" id="KW-0238">DNA-binding</keyword>
<organism evidence="2 3">
    <name type="scientific">Olivibacter oleidegradans</name>
    <dbReference type="NCBI Taxonomy" id="760123"/>
    <lineage>
        <taxon>Bacteria</taxon>
        <taxon>Pseudomonadati</taxon>
        <taxon>Bacteroidota</taxon>
        <taxon>Sphingobacteriia</taxon>
        <taxon>Sphingobacteriales</taxon>
        <taxon>Sphingobacteriaceae</taxon>
        <taxon>Olivibacter</taxon>
    </lineage>
</organism>
<dbReference type="PROSITE" id="PS51742">
    <property type="entry name" value="PPC"/>
    <property type="match status" value="1"/>
</dbReference>
<dbReference type="RefSeq" id="WP_130857174.1">
    <property type="nucleotide sequence ID" value="NZ_JBHLWO010000007.1"/>
</dbReference>
<sequence length="171" mass="18996">MNTIKLLIILPLIGCLTIISNRLPAQEKDSTIRYTRVSNGYLMVLRQGDEIIPQLEHFALAEQIPSANFTGMGFVNVTFGFFDSAKKKFNPKHFKDVELASMHGSIAWQDDKPSIHLHGVVAGKDFVAYGGHILDGTVGTGSLEIMIIPHDKVLERVFEKDLGANVLHLKR</sequence>
<keyword evidence="3" id="KW-1185">Reference proteome</keyword>